<feature type="transmembrane region" description="Helical" evidence="2">
    <location>
        <begin position="601"/>
        <end position="618"/>
    </location>
</feature>
<dbReference type="SUPFAM" id="SSF55961">
    <property type="entry name" value="Bet v1-like"/>
    <property type="match status" value="1"/>
</dbReference>
<dbReference type="Gene3D" id="3.30.530.20">
    <property type="match status" value="1"/>
</dbReference>
<reference evidence="4" key="1">
    <citation type="submission" date="2022-11" db="EMBL/GenBank/DDBJ databases">
        <authorList>
            <person name="Hyden B.L."/>
            <person name="Feng K."/>
            <person name="Yates T."/>
            <person name="Jawdy S."/>
            <person name="Smart L.B."/>
            <person name="Muchero W."/>
        </authorList>
    </citation>
    <scope>NUCLEOTIDE SEQUENCE</scope>
    <source>
        <tissue evidence="4">Shoot tip</tissue>
    </source>
</reference>
<keyword evidence="2" id="KW-0812">Transmembrane</keyword>
<reference evidence="4" key="2">
    <citation type="journal article" date="2023" name="Int. J. Mol. Sci.">
        <title>De Novo Assembly and Annotation of 11 Diverse Shrub Willow (Salix) Genomes Reveals Novel Gene Organization in Sex-Linked Regions.</title>
        <authorList>
            <person name="Hyden B."/>
            <person name="Feng K."/>
            <person name="Yates T.B."/>
            <person name="Jawdy S."/>
            <person name="Cereghino C."/>
            <person name="Smart L.B."/>
            <person name="Muchero W."/>
        </authorList>
    </citation>
    <scope>NUCLEOTIDE SEQUENCE</scope>
    <source>
        <tissue evidence="4">Shoot tip</tissue>
    </source>
</reference>
<dbReference type="InterPro" id="IPR009769">
    <property type="entry name" value="EDR2_C"/>
</dbReference>
<dbReference type="AlphaFoldDB" id="A0A9Q0W2C9"/>
<gene>
    <name evidence="4" type="ORF">OIU74_025721</name>
</gene>
<proteinExistence type="predicted"/>
<evidence type="ECO:0000313" key="4">
    <source>
        <dbReference type="EMBL" id="KAJ6759112.1"/>
    </source>
</evidence>
<dbReference type="PROSITE" id="PS50848">
    <property type="entry name" value="START"/>
    <property type="match status" value="1"/>
</dbReference>
<evidence type="ECO:0000256" key="2">
    <source>
        <dbReference type="SAM" id="Phobius"/>
    </source>
</evidence>
<keyword evidence="5" id="KW-1185">Reference proteome</keyword>
<feature type="domain" description="START" evidence="3">
    <location>
        <begin position="118"/>
        <end position="244"/>
    </location>
</feature>
<dbReference type="EMBL" id="JAPFFM010000006">
    <property type="protein sequence ID" value="KAJ6759112.1"/>
    <property type="molecule type" value="Genomic_DNA"/>
</dbReference>
<dbReference type="Pfam" id="PF07059">
    <property type="entry name" value="EDR2_C"/>
    <property type="match status" value="1"/>
</dbReference>
<dbReference type="CDD" id="cd00177">
    <property type="entry name" value="START"/>
    <property type="match status" value="1"/>
</dbReference>
<evidence type="ECO:0000313" key="5">
    <source>
        <dbReference type="Proteomes" id="UP001151752"/>
    </source>
</evidence>
<evidence type="ECO:0000259" key="3">
    <source>
        <dbReference type="PROSITE" id="PS50848"/>
    </source>
</evidence>
<name>A0A9Q0W2C9_9ROSI</name>
<dbReference type="InterPro" id="IPR045096">
    <property type="entry name" value="EDR2-like"/>
</dbReference>
<dbReference type="Proteomes" id="UP001151752">
    <property type="component" value="Chromosome 18"/>
</dbReference>
<keyword evidence="2" id="KW-1133">Transmembrane helix</keyword>
<dbReference type="GO" id="GO:0008289">
    <property type="term" value="F:lipid binding"/>
    <property type="evidence" value="ECO:0007669"/>
    <property type="project" value="InterPro"/>
</dbReference>
<organism evidence="4 5">
    <name type="scientific">Salix koriyanagi</name>
    <dbReference type="NCBI Taxonomy" id="2511006"/>
    <lineage>
        <taxon>Eukaryota</taxon>
        <taxon>Viridiplantae</taxon>
        <taxon>Streptophyta</taxon>
        <taxon>Embryophyta</taxon>
        <taxon>Tracheophyta</taxon>
        <taxon>Spermatophyta</taxon>
        <taxon>Magnoliopsida</taxon>
        <taxon>eudicotyledons</taxon>
        <taxon>Gunneridae</taxon>
        <taxon>Pentapetalae</taxon>
        <taxon>rosids</taxon>
        <taxon>fabids</taxon>
        <taxon>Malpighiales</taxon>
        <taxon>Salicaceae</taxon>
        <taxon>Saliceae</taxon>
        <taxon>Salix</taxon>
    </lineage>
</organism>
<comment type="caution">
    <text evidence="4">The sequence shown here is derived from an EMBL/GenBank/DDBJ whole genome shotgun (WGS) entry which is preliminary data.</text>
</comment>
<dbReference type="InterPro" id="IPR023393">
    <property type="entry name" value="START-like_dom_sf"/>
</dbReference>
<dbReference type="PANTHER" id="PTHR12136:SF47">
    <property type="entry name" value="ENHANCED DISEASE RESISTANCE PROTEIN (DUF1336)"/>
    <property type="match status" value="1"/>
</dbReference>
<feature type="region of interest" description="Disordered" evidence="1">
    <location>
        <begin position="326"/>
        <end position="350"/>
    </location>
</feature>
<dbReference type="PANTHER" id="PTHR12136">
    <property type="entry name" value="ENHANCED DISEASE RESISTANCE-RELATED"/>
    <property type="match status" value="1"/>
</dbReference>
<sequence>MRQKESQLISCLCFKIACATAGEVKQWMEAFDQGKQQAEFELARGLSASNKLNMETETINLEGHRPRVRTYAYGLKKLIRIGQGPETLLRQSSSVAAKVRPDRYSEGEVGDAIDFHQWKCVRTVNGVRIFEDVSNAKSGKGVLVKAVSVIEASADAVFEVILNLDQHQRYEWDMLTGDLELLDSYDGHYDVVYGTCDSKYLSRWKSNRDFVFSRQWFQGQDGTYTILQLPAVHKKRPSRSGYQREKINQIQEGWCRWKKSHGSKFEKTIPFALLSQVEGLKEYIAANPAFKFEHSATVLQSRISDGAISGSEYEDSEVQDEFYDAMADESSSSSSSEESDDDHEKTKKGKVKLRNVSWAITSLSMMRASDPDASKDLDRFVDPISIDPSQFHGSLNKGKDENDSNCWTSPSGTGFMVRGKTYLKDSFKVMGGDPLLKLISVDWFKVDKAIDGISLHPRCLVQTEAGKKLPFILVVNLQIPSKPNYSLVLYYAADRPINKSSLLGKFVDGTDLFRDSRFKLIPSIIEGYWMVKRAVGTKACLLGKAVTCKYLRQDNFLEIAVDIGSSSVARGVIGLVLGYVTSIVVDLAILIEVWTAVKSSFLFLFVAVLLAIVLPSAVDLQRLRLETVIRS</sequence>
<protein>
    <submittedName>
        <fullName evidence="4">ENHANCED DISEASE RESISTANCE-RELATED</fullName>
    </submittedName>
</protein>
<keyword evidence="2" id="KW-0472">Membrane</keyword>
<dbReference type="InterPro" id="IPR002913">
    <property type="entry name" value="START_lipid-bd_dom"/>
</dbReference>
<evidence type="ECO:0000256" key="1">
    <source>
        <dbReference type="SAM" id="MobiDB-lite"/>
    </source>
</evidence>
<accession>A0A9Q0W2C9</accession>
<feature type="transmembrane region" description="Helical" evidence="2">
    <location>
        <begin position="572"/>
        <end position="594"/>
    </location>
</feature>